<sequence>MEYYMKLDHIDLNLLRLMLILLEEKSVSLAADRLNISQSAVSKQLTKLREQLGAVLEDPLFIRSGRGLTPTLRASQLEQPLRQWLRDSHTLLLPESFDPVKDTRNFTISICETAFPVIIPRLMPMLAQRAPGLQLSIVPKSKQSMNLLNQGELDLLITAKDTDLRAQANTSVLDIAEQPNVELYRDHHVCLIGNSNHIPIEHWNIESFLQTDLVRIYVEETEFWLLDRVAADQGQRLKDKAKVPDFHSAALLAQHSNMMLVCTSIFAEQLASRYALQSLPLPFDLQPVSYRMLWTSMLESDSAHQWLRELIRACCHDL</sequence>
<dbReference type="InterPro" id="IPR036388">
    <property type="entry name" value="WH-like_DNA-bd_sf"/>
</dbReference>
<protein>
    <submittedName>
        <fullName evidence="6">Putative LysR family transcriptional regulator</fullName>
    </submittedName>
</protein>
<dbReference type="STRING" id="1219080.VEZ01S_17_00250"/>
<proteinExistence type="inferred from homology"/>
<evidence type="ECO:0000259" key="5">
    <source>
        <dbReference type="PROSITE" id="PS50931"/>
    </source>
</evidence>
<dbReference type="GO" id="GO:0003700">
    <property type="term" value="F:DNA-binding transcription factor activity"/>
    <property type="evidence" value="ECO:0007669"/>
    <property type="project" value="InterPro"/>
</dbReference>
<name>U3CN65_9VIBR</name>
<dbReference type="SUPFAM" id="SSF53850">
    <property type="entry name" value="Periplasmic binding protein-like II"/>
    <property type="match status" value="1"/>
</dbReference>
<dbReference type="InterPro" id="IPR000847">
    <property type="entry name" value="LysR_HTH_N"/>
</dbReference>
<keyword evidence="2" id="KW-0805">Transcription regulation</keyword>
<dbReference type="Gene3D" id="3.40.190.10">
    <property type="entry name" value="Periplasmic binding protein-like II"/>
    <property type="match status" value="2"/>
</dbReference>
<feature type="domain" description="HTH lysR-type" evidence="5">
    <location>
        <begin position="10"/>
        <end position="71"/>
    </location>
</feature>
<evidence type="ECO:0000256" key="4">
    <source>
        <dbReference type="ARBA" id="ARBA00023163"/>
    </source>
</evidence>
<dbReference type="SUPFAM" id="SSF46785">
    <property type="entry name" value="Winged helix' DNA-binding domain"/>
    <property type="match status" value="1"/>
</dbReference>
<dbReference type="InterPro" id="IPR005119">
    <property type="entry name" value="LysR_subst-bd"/>
</dbReference>
<evidence type="ECO:0000256" key="3">
    <source>
        <dbReference type="ARBA" id="ARBA00023125"/>
    </source>
</evidence>
<dbReference type="EMBL" id="BATM01000017">
    <property type="protein sequence ID" value="GAD79538.1"/>
    <property type="molecule type" value="Genomic_DNA"/>
</dbReference>
<evidence type="ECO:0000256" key="2">
    <source>
        <dbReference type="ARBA" id="ARBA00023015"/>
    </source>
</evidence>
<dbReference type="InterPro" id="IPR050389">
    <property type="entry name" value="LysR-type_TF"/>
</dbReference>
<dbReference type="AlphaFoldDB" id="U3CN65"/>
<dbReference type="PANTHER" id="PTHR30118">
    <property type="entry name" value="HTH-TYPE TRANSCRIPTIONAL REGULATOR LEUO-RELATED"/>
    <property type="match status" value="1"/>
</dbReference>
<dbReference type="Pfam" id="PF03466">
    <property type="entry name" value="LysR_substrate"/>
    <property type="match status" value="1"/>
</dbReference>
<evidence type="ECO:0000313" key="6">
    <source>
        <dbReference type="EMBL" id="GAD79538.1"/>
    </source>
</evidence>
<dbReference type="PANTHER" id="PTHR30118:SF7">
    <property type="entry name" value="TRANSCRIPTIONAL REGULATOR LYSR FAMILY"/>
    <property type="match status" value="1"/>
</dbReference>
<comment type="similarity">
    <text evidence="1">Belongs to the LysR transcriptional regulatory family.</text>
</comment>
<dbReference type="Proteomes" id="UP000016562">
    <property type="component" value="Unassembled WGS sequence"/>
</dbReference>
<keyword evidence="7" id="KW-1185">Reference proteome</keyword>
<dbReference type="CDD" id="cd08417">
    <property type="entry name" value="PBP2_Nitroaromatics_like"/>
    <property type="match status" value="1"/>
</dbReference>
<accession>U3CN65</accession>
<dbReference type="Gene3D" id="1.10.10.10">
    <property type="entry name" value="Winged helix-like DNA-binding domain superfamily/Winged helix DNA-binding domain"/>
    <property type="match status" value="1"/>
</dbReference>
<dbReference type="GO" id="GO:0003677">
    <property type="term" value="F:DNA binding"/>
    <property type="evidence" value="ECO:0007669"/>
    <property type="project" value="UniProtKB-KW"/>
</dbReference>
<evidence type="ECO:0000256" key="1">
    <source>
        <dbReference type="ARBA" id="ARBA00009437"/>
    </source>
</evidence>
<dbReference type="eggNOG" id="COG0583">
    <property type="taxonomic scope" value="Bacteria"/>
</dbReference>
<reference evidence="6 7" key="1">
    <citation type="submission" date="2013-09" db="EMBL/GenBank/DDBJ databases">
        <title>Whole genome shotgun sequence of Vibrio ezurae NBRC 102218.</title>
        <authorList>
            <person name="Yoshida I."/>
            <person name="Hosoyama A."/>
            <person name="Numata M."/>
            <person name="Hashimoto M."/>
            <person name="Hosoyama Y."/>
            <person name="Tsuchikane K."/>
            <person name="Noguchi M."/>
            <person name="Hirakata S."/>
            <person name="Ichikawa N."/>
            <person name="Ohji S."/>
            <person name="Yamazoe A."/>
            <person name="Fujita N."/>
        </authorList>
    </citation>
    <scope>NUCLEOTIDE SEQUENCE [LARGE SCALE GENOMIC DNA]</scope>
    <source>
        <strain evidence="6 7">NBRC 102218</strain>
    </source>
</reference>
<evidence type="ECO:0000313" key="7">
    <source>
        <dbReference type="Proteomes" id="UP000016562"/>
    </source>
</evidence>
<keyword evidence="3" id="KW-0238">DNA-binding</keyword>
<comment type="caution">
    <text evidence="6">The sequence shown here is derived from an EMBL/GenBank/DDBJ whole genome shotgun (WGS) entry which is preliminary data.</text>
</comment>
<dbReference type="InterPro" id="IPR037402">
    <property type="entry name" value="YidZ_PBP2"/>
</dbReference>
<gene>
    <name evidence="6" type="ORF">VEZ01S_17_00250</name>
</gene>
<keyword evidence="4" id="KW-0804">Transcription</keyword>
<dbReference type="PROSITE" id="PS50931">
    <property type="entry name" value="HTH_LYSR"/>
    <property type="match status" value="1"/>
</dbReference>
<dbReference type="InterPro" id="IPR036390">
    <property type="entry name" value="WH_DNA-bd_sf"/>
</dbReference>
<organism evidence="6 7">
    <name type="scientific">Vibrio ezurae NBRC 102218</name>
    <dbReference type="NCBI Taxonomy" id="1219080"/>
    <lineage>
        <taxon>Bacteria</taxon>
        <taxon>Pseudomonadati</taxon>
        <taxon>Pseudomonadota</taxon>
        <taxon>Gammaproteobacteria</taxon>
        <taxon>Vibrionales</taxon>
        <taxon>Vibrionaceae</taxon>
        <taxon>Vibrio</taxon>
    </lineage>
</organism>
<dbReference type="Pfam" id="PF00126">
    <property type="entry name" value="HTH_1"/>
    <property type="match status" value="1"/>
</dbReference>